<dbReference type="Pfam" id="PF17681">
    <property type="entry name" value="GCP_N_terminal"/>
    <property type="match status" value="1"/>
</dbReference>
<dbReference type="InterPro" id="IPR042241">
    <property type="entry name" value="GCP_C_sf"/>
</dbReference>
<dbReference type="GO" id="GO:0043015">
    <property type="term" value="F:gamma-tubulin binding"/>
    <property type="evidence" value="ECO:0007669"/>
    <property type="project" value="InterPro"/>
</dbReference>
<dbReference type="Gene3D" id="1.20.120.1900">
    <property type="entry name" value="Gamma-tubulin complex, C-terminal domain"/>
    <property type="match status" value="1"/>
</dbReference>
<protein>
    <submittedName>
        <fullName evidence="8">Altered polarity protein 6</fullName>
    </submittedName>
</protein>
<dbReference type="GO" id="GO:0000930">
    <property type="term" value="C:gamma-tubulin complex"/>
    <property type="evidence" value="ECO:0007669"/>
    <property type="project" value="TreeGrafter"/>
</dbReference>
<dbReference type="GO" id="GO:0005874">
    <property type="term" value="C:microtubule"/>
    <property type="evidence" value="ECO:0007669"/>
    <property type="project" value="UniProtKB-KW"/>
</dbReference>
<feature type="non-terminal residue" evidence="8">
    <location>
        <position position="617"/>
    </location>
</feature>
<organism evidence="8 9">
    <name type="scientific">Intoshia linei</name>
    <dbReference type="NCBI Taxonomy" id="1819745"/>
    <lineage>
        <taxon>Eukaryota</taxon>
        <taxon>Metazoa</taxon>
        <taxon>Spiralia</taxon>
        <taxon>Lophotrochozoa</taxon>
        <taxon>Mesozoa</taxon>
        <taxon>Orthonectida</taxon>
        <taxon>Rhopaluridae</taxon>
        <taxon>Intoshia</taxon>
    </lineage>
</organism>
<dbReference type="EMBL" id="LWCA01000525">
    <property type="protein sequence ID" value="OAF68043.1"/>
    <property type="molecule type" value="Genomic_DNA"/>
</dbReference>
<comment type="similarity">
    <text evidence="2">Belongs to the TUBGCP family.</text>
</comment>
<evidence type="ECO:0000256" key="5">
    <source>
        <dbReference type="ARBA" id="ARBA00023212"/>
    </source>
</evidence>
<keyword evidence="9" id="KW-1185">Reference proteome</keyword>
<feature type="domain" description="Gamma tubulin complex component protein N-terminal" evidence="7">
    <location>
        <begin position="179"/>
        <end position="469"/>
    </location>
</feature>
<dbReference type="InterPro" id="IPR007259">
    <property type="entry name" value="GCP"/>
</dbReference>
<dbReference type="Pfam" id="PF04130">
    <property type="entry name" value="GCP_C_terminal"/>
    <property type="match status" value="1"/>
</dbReference>
<sequence length="617" mass="71607">MNDKIFSIEVELIKIFSALGVDKKENVESNFNFLLNSLLLDPVNESNLNKLSVDVKRNLAKRPGYSNAYYNFDNCLNILLKNESTQFLNSILVFFTNLETSNIDDESDSLTNSKMELNENTKSEKMFAGGPTQSTSGLGTMSILDTHTSNKTFPLITCNFSKCATKLEPTTISDFALMNECFYVLQGIQSCIIEFSENDKIHFINKDIKANYRQKQYVTKICSLGIIYIEIEHILNEILHHYPTQNSITKQVLVAAIRSELTIYFESLAILVSNVRKNKNKYNFTDLVVWFHKEMTIMNFLHLVCSVCKNKSGPVLMSILLSFNISADVKVAKTAKKFLSKLSQPWFNMITTWCLEGKLCDTYEFFIVKSPLKCFENLWTKAYFIKYQSLPKFISNHLAKKILLIGKSVNFIRVQCKVKSEISEYTKLKRFITQDSFSIYDDSYESKFVSMIDALYEETCSHLLHVMFTDFDLHLHFKIFHKFIVLQQGDFILEFMDLLSKELKTTKSLYLHNLTSILDVALRSITLSDSQINDRLDVKLLHSVENVSTWDAFCLTYHVDGPLETIFTNDVMLNYLRIFNFLWRLKRMKYMLTEIFQYQSTVRHSIFRKFNNLSKGI</sequence>
<evidence type="ECO:0000256" key="2">
    <source>
        <dbReference type="ARBA" id="ARBA00010337"/>
    </source>
</evidence>
<keyword evidence="4" id="KW-0493">Microtubule</keyword>
<dbReference type="PANTHER" id="PTHR19302:SF14">
    <property type="entry name" value="GAMMA-TUBULIN COMPLEX COMPONENT 3"/>
    <property type="match status" value="1"/>
</dbReference>
<reference evidence="8 9" key="1">
    <citation type="submission" date="2016-04" db="EMBL/GenBank/DDBJ databases">
        <title>The genome of Intoshia linei affirms orthonectids as highly simplified spiralians.</title>
        <authorList>
            <person name="Mikhailov K.V."/>
            <person name="Slusarev G.S."/>
            <person name="Nikitin M.A."/>
            <person name="Logacheva M.D."/>
            <person name="Penin A."/>
            <person name="Aleoshin V."/>
            <person name="Panchin Y.V."/>
        </authorList>
    </citation>
    <scope>NUCLEOTIDE SEQUENCE [LARGE SCALE GENOMIC DNA]</scope>
    <source>
        <strain evidence="8">Intl2013</strain>
        <tissue evidence="8">Whole animal</tissue>
    </source>
</reference>
<evidence type="ECO:0000256" key="4">
    <source>
        <dbReference type="ARBA" id="ARBA00022701"/>
    </source>
</evidence>
<dbReference type="GO" id="GO:0051321">
    <property type="term" value="P:meiotic cell cycle"/>
    <property type="evidence" value="ECO:0007669"/>
    <property type="project" value="TreeGrafter"/>
</dbReference>
<comment type="subcellular location">
    <subcellularLocation>
        <location evidence="1">Cytoplasm</location>
        <location evidence="1">Cytoskeleton</location>
    </subcellularLocation>
</comment>
<dbReference type="AlphaFoldDB" id="A0A177B362"/>
<dbReference type="GO" id="GO:0031122">
    <property type="term" value="P:cytoplasmic microtubule organization"/>
    <property type="evidence" value="ECO:0007669"/>
    <property type="project" value="TreeGrafter"/>
</dbReference>
<evidence type="ECO:0000256" key="1">
    <source>
        <dbReference type="ARBA" id="ARBA00004245"/>
    </source>
</evidence>
<dbReference type="InterPro" id="IPR041470">
    <property type="entry name" value="GCP_N"/>
</dbReference>
<proteinExistence type="inferred from homology"/>
<dbReference type="GO" id="GO:0051011">
    <property type="term" value="F:microtubule minus-end binding"/>
    <property type="evidence" value="ECO:0007669"/>
    <property type="project" value="TreeGrafter"/>
</dbReference>
<keyword evidence="3" id="KW-0963">Cytoplasm</keyword>
<dbReference type="GO" id="GO:0051225">
    <property type="term" value="P:spindle assembly"/>
    <property type="evidence" value="ECO:0007669"/>
    <property type="project" value="TreeGrafter"/>
</dbReference>
<evidence type="ECO:0000313" key="9">
    <source>
        <dbReference type="Proteomes" id="UP000078046"/>
    </source>
</evidence>
<dbReference type="GO" id="GO:0000278">
    <property type="term" value="P:mitotic cell cycle"/>
    <property type="evidence" value="ECO:0007669"/>
    <property type="project" value="TreeGrafter"/>
</dbReference>
<accession>A0A177B362</accession>
<dbReference type="Proteomes" id="UP000078046">
    <property type="component" value="Unassembled WGS sequence"/>
</dbReference>
<dbReference type="PANTHER" id="PTHR19302">
    <property type="entry name" value="GAMMA TUBULIN COMPLEX PROTEIN"/>
    <property type="match status" value="1"/>
</dbReference>
<dbReference type="GO" id="GO:0000922">
    <property type="term" value="C:spindle pole"/>
    <property type="evidence" value="ECO:0007669"/>
    <property type="project" value="InterPro"/>
</dbReference>
<evidence type="ECO:0000259" key="6">
    <source>
        <dbReference type="Pfam" id="PF04130"/>
    </source>
</evidence>
<comment type="caution">
    <text evidence="8">The sequence shown here is derived from an EMBL/GenBank/DDBJ whole genome shotgun (WGS) entry which is preliminary data.</text>
</comment>
<dbReference type="GO" id="GO:0007020">
    <property type="term" value="P:microtubule nucleation"/>
    <property type="evidence" value="ECO:0007669"/>
    <property type="project" value="InterPro"/>
</dbReference>
<gene>
    <name evidence="8" type="ORF">A3Q56_04217</name>
</gene>
<evidence type="ECO:0000259" key="7">
    <source>
        <dbReference type="Pfam" id="PF17681"/>
    </source>
</evidence>
<dbReference type="OrthoDB" id="5860513at2759"/>
<evidence type="ECO:0000256" key="3">
    <source>
        <dbReference type="ARBA" id="ARBA00022490"/>
    </source>
</evidence>
<keyword evidence="5" id="KW-0206">Cytoskeleton</keyword>
<evidence type="ECO:0000313" key="8">
    <source>
        <dbReference type="EMBL" id="OAF68043.1"/>
    </source>
</evidence>
<name>A0A177B362_9BILA</name>
<feature type="domain" description="Gamma tubulin complex component C-terminal" evidence="6">
    <location>
        <begin position="473"/>
        <end position="603"/>
    </location>
</feature>
<dbReference type="InterPro" id="IPR040457">
    <property type="entry name" value="GCP_C"/>
</dbReference>